<accession>A0ACC0YM82</accession>
<keyword evidence="2" id="KW-1185">Reference proteome</keyword>
<dbReference type="EMBL" id="CM047741">
    <property type="protein sequence ID" value="KAJ0038141.1"/>
    <property type="molecule type" value="Genomic_DNA"/>
</dbReference>
<dbReference type="Proteomes" id="UP001163603">
    <property type="component" value="Chromosome 6"/>
</dbReference>
<reference evidence="2" key="1">
    <citation type="journal article" date="2023" name="G3 (Bethesda)">
        <title>Genome assembly and association tests identify interacting loci associated with vigor, precocity, and sex in interspecific pistachio rootstocks.</title>
        <authorList>
            <person name="Palmer W."/>
            <person name="Jacygrad E."/>
            <person name="Sagayaradj S."/>
            <person name="Cavanaugh K."/>
            <person name="Han R."/>
            <person name="Bertier L."/>
            <person name="Beede B."/>
            <person name="Kafkas S."/>
            <person name="Golino D."/>
            <person name="Preece J."/>
            <person name="Michelmore R."/>
        </authorList>
    </citation>
    <scope>NUCLEOTIDE SEQUENCE [LARGE SCALE GENOMIC DNA]</scope>
</reference>
<comment type="caution">
    <text evidence="1">The sequence shown here is derived from an EMBL/GenBank/DDBJ whole genome shotgun (WGS) entry which is preliminary data.</text>
</comment>
<evidence type="ECO:0000313" key="2">
    <source>
        <dbReference type="Proteomes" id="UP001163603"/>
    </source>
</evidence>
<name>A0ACC0YM82_9ROSI</name>
<evidence type="ECO:0000313" key="1">
    <source>
        <dbReference type="EMBL" id="KAJ0038141.1"/>
    </source>
</evidence>
<proteinExistence type="predicted"/>
<organism evidence="1 2">
    <name type="scientific">Pistacia integerrima</name>
    <dbReference type="NCBI Taxonomy" id="434235"/>
    <lineage>
        <taxon>Eukaryota</taxon>
        <taxon>Viridiplantae</taxon>
        <taxon>Streptophyta</taxon>
        <taxon>Embryophyta</taxon>
        <taxon>Tracheophyta</taxon>
        <taxon>Spermatophyta</taxon>
        <taxon>Magnoliopsida</taxon>
        <taxon>eudicotyledons</taxon>
        <taxon>Gunneridae</taxon>
        <taxon>Pentapetalae</taxon>
        <taxon>rosids</taxon>
        <taxon>malvids</taxon>
        <taxon>Sapindales</taxon>
        <taxon>Anacardiaceae</taxon>
        <taxon>Pistacia</taxon>
    </lineage>
</organism>
<gene>
    <name evidence="1" type="ORF">Pint_22327</name>
</gene>
<protein>
    <submittedName>
        <fullName evidence="1">Uncharacterized protein</fullName>
    </submittedName>
</protein>
<sequence length="72" mass="8097">MWREISIEFHSGQIMATLLVIFLHNLQLPGERKPTTSGKSSSPIRAVKLIARNFPNDVLSEDCKESTLFCGH</sequence>